<comment type="caution">
    <text evidence="1">The sequence shown here is derived from an EMBL/GenBank/DDBJ whole genome shotgun (WGS) entry which is preliminary data.</text>
</comment>
<dbReference type="AlphaFoldDB" id="A0A2I1FUF7"/>
<gene>
    <name evidence="1" type="ORF">RhiirA4_57975</name>
</gene>
<sequence length="160" mass="17460">MPTDGIKPVKLVETLGARFTLGGREDTIETLRNGGGTECSNVNRLKLFLSENPPEDRNLYPIPFLAGGGSGGKVIFCGSVLILFHYKVLYSGDKEVKSILGKTVFLNVIYGNGSVASDFDVDIKAESSKALRILYSYFVNGNKNLNFNRFRDIIGEGNTS</sequence>
<dbReference type="Proteomes" id="UP000234323">
    <property type="component" value="Unassembled WGS sequence"/>
</dbReference>
<proteinExistence type="predicted"/>
<keyword evidence="2" id="KW-1185">Reference proteome</keyword>
<dbReference type="EMBL" id="LLXI01000016">
    <property type="protein sequence ID" value="PKY38027.1"/>
    <property type="molecule type" value="Genomic_DNA"/>
</dbReference>
<dbReference type="VEuPathDB" id="FungiDB:RhiirFUN_017062"/>
<evidence type="ECO:0000313" key="2">
    <source>
        <dbReference type="Proteomes" id="UP000234323"/>
    </source>
</evidence>
<reference evidence="1 2" key="1">
    <citation type="submission" date="2015-10" db="EMBL/GenBank/DDBJ databases">
        <title>Genome analyses suggest a sexual origin of heterokaryosis in a supposedly ancient asexual fungus.</title>
        <authorList>
            <person name="Ropars J."/>
            <person name="Sedzielewska K."/>
            <person name="Noel J."/>
            <person name="Charron P."/>
            <person name="Farinelli L."/>
            <person name="Marton T."/>
            <person name="Kruger M."/>
            <person name="Pelin A."/>
            <person name="Brachmann A."/>
            <person name="Corradi N."/>
        </authorList>
    </citation>
    <scope>NUCLEOTIDE SEQUENCE [LARGE SCALE GENOMIC DNA]</scope>
    <source>
        <strain evidence="1 2">A4</strain>
    </source>
</reference>
<dbReference type="VEuPathDB" id="FungiDB:FUN_014004"/>
<name>A0A2I1FUF7_9GLOM</name>
<protein>
    <submittedName>
        <fullName evidence="1">Uncharacterized protein</fullName>
    </submittedName>
</protein>
<dbReference type="VEuPathDB" id="FungiDB:RhiirA1_452063"/>
<dbReference type="OrthoDB" id="2321333at2759"/>
<accession>A0A2I1FUF7</accession>
<organism evidence="1 2">
    <name type="scientific">Rhizophagus irregularis</name>
    <dbReference type="NCBI Taxonomy" id="588596"/>
    <lineage>
        <taxon>Eukaryota</taxon>
        <taxon>Fungi</taxon>
        <taxon>Fungi incertae sedis</taxon>
        <taxon>Mucoromycota</taxon>
        <taxon>Glomeromycotina</taxon>
        <taxon>Glomeromycetes</taxon>
        <taxon>Glomerales</taxon>
        <taxon>Glomeraceae</taxon>
        <taxon>Rhizophagus</taxon>
    </lineage>
</organism>
<evidence type="ECO:0000313" key="1">
    <source>
        <dbReference type="EMBL" id="PKY38027.1"/>
    </source>
</evidence>